<proteinExistence type="predicted"/>
<dbReference type="PANTHER" id="PTHR43280">
    <property type="entry name" value="ARAC-FAMILY TRANSCRIPTIONAL REGULATOR"/>
    <property type="match status" value="1"/>
</dbReference>
<name>A0A6N4QK97_9LEPT</name>
<keyword evidence="2" id="KW-0238">DNA-binding</keyword>
<feature type="domain" description="HTH araC/xylS-type" evidence="5">
    <location>
        <begin position="250"/>
        <end position="356"/>
    </location>
</feature>
<evidence type="ECO:0000256" key="2">
    <source>
        <dbReference type="ARBA" id="ARBA00023125"/>
    </source>
</evidence>
<dbReference type="EMBL" id="RQGM01000012">
    <property type="protein sequence ID" value="TGL88104.1"/>
    <property type="molecule type" value="Genomic_DNA"/>
</dbReference>
<dbReference type="AlphaFoldDB" id="A0A6N4QK97"/>
<evidence type="ECO:0000313" key="6">
    <source>
        <dbReference type="EMBL" id="TGL88104.1"/>
    </source>
</evidence>
<dbReference type="SMART" id="SM00342">
    <property type="entry name" value="HTH_ARAC"/>
    <property type="match status" value="1"/>
</dbReference>
<dbReference type="InterPro" id="IPR009057">
    <property type="entry name" value="Homeodomain-like_sf"/>
</dbReference>
<dbReference type="Gene3D" id="1.10.10.60">
    <property type="entry name" value="Homeodomain-like"/>
    <property type="match status" value="1"/>
</dbReference>
<evidence type="ECO:0000259" key="5">
    <source>
        <dbReference type="PROSITE" id="PS01124"/>
    </source>
</evidence>
<evidence type="ECO:0000313" key="7">
    <source>
        <dbReference type="Proteomes" id="UP000297613"/>
    </source>
</evidence>
<keyword evidence="4" id="KW-1133">Transmembrane helix</keyword>
<comment type="caution">
    <text evidence="6">The sequence shown here is derived from an EMBL/GenBank/DDBJ whole genome shotgun (WGS) entry which is preliminary data.</text>
</comment>
<feature type="transmembrane region" description="Helical" evidence="4">
    <location>
        <begin position="134"/>
        <end position="155"/>
    </location>
</feature>
<dbReference type="GO" id="GO:0043565">
    <property type="term" value="F:sequence-specific DNA binding"/>
    <property type="evidence" value="ECO:0007669"/>
    <property type="project" value="InterPro"/>
</dbReference>
<feature type="transmembrane region" description="Helical" evidence="4">
    <location>
        <begin position="34"/>
        <end position="51"/>
    </location>
</feature>
<feature type="transmembrane region" description="Helical" evidence="4">
    <location>
        <begin position="104"/>
        <end position="122"/>
    </location>
</feature>
<dbReference type="GO" id="GO:0003700">
    <property type="term" value="F:DNA-binding transcription factor activity"/>
    <property type="evidence" value="ECO:0007669"/>
    <property type="project" value="InterPro"/>
</dbReference>
<dbReference type="InterPro" id="IPR018062">
    <property type="entry name" value="HTH_AraC-typ_CS"/>
</dbReference>
<reference evidence="6 7" key="1">
    <citation type="journal article" date="2019" name="PLoS Negl. Trop. Dis.">
        <title>Revisiting the worldwide diversity of Leptospira species in the environment.</title>
        <authorList>
            <person name="Vincent A.T."/>
            <person name="Schiettekatte O."/>
            <person name="Bourhy P."/>
            <person name="Veyrier F.J."/>
            <person name="Picardeau M."/>
        </authorList>
    </citation>
    <scope>NUCLEOTIDE SEQUENCE [LARGE SCALE GENOMIC DNA]</scope>
    <source>
        <strain evidence="6 7">201702445</strain>
    </source>
</reference>
<accession>A0A6N4QK97</accession>
<keyword evidence="4" id="KW-0472">Membrane</keyword>
<keyword evidence="1" id="KW-0805">Transcription regulation</keyword>
<keyword evidence="3" id="KW-0804">Transcription</keyword>
<protein>
    <submittedName>
        <fullName evidence="6">AraC family transcriptional regulator</fullName>
    </submittedName>
</protein>
<dbReference type="InterPro" id="IPR018060">
    <property type="entry name" value="HTH_AraC"/>
</dbReference>
<dbReference type="Proteomes" id="UP000297613">
    <property type="component" value="Unassembled WGS sequence"/>
</dbReference>
<dbReference type="PANTHER" id="PTHR43280:SF29">
    <property type="entry name" value="ARAC-FAMILY TRANSCRIPTIONAL REGULATOR"/>
    <property type="match status" value="1"/>
</dbReference>
<sequence length="401" mass="46591">MSFDIYFASAIQYIVLGSIYYYKRKRPFHKKQALILIFIGFNLLIFSNQSQMVDKIQQSVGNFLYSFFTIAGSIIIYTVCKESFEFTEMKKNDHSLKTDLKRELLLIGTVSLIFSTTIIYFWHNSETKTLPNLFATVSGVSITILTFYCLYVQFFIKSYYVKKGLKLIYCLIALMLVEKLNQILPLSYSDSAMKISCIVYTISPIFLFSNLISFPSPKKENVNRGTASSSSNSYQKRTTSDYLITSLDNERIMEKLYDLFVKEKIFLDEDIRLPSVAEEMGLTVHQLSAFINRYLRTNFNTFVNYYRIKEAMSLLKEEPSRSVISIGMAVGFNALSTFQRFFVYATKITPSKYREEVLNGRNIEFNPIFQPIESEIRRFEDQYMRKPNNFSVSESYTNASV</sequence>
<dbReference type="SUPFAM" id="SSF46689">
    <property type="entry name" value="Homeodomain-like"/>
    <property type="match status" value="1"/>
</dbReference>
<gene>
    <name evidence="6" type="ORF">EHQ83_03930</name>
</gene>
<dbReference type="PROSITE" id="PS01124">
    <property type="entry name" value="HTH_ARAC_FAMILY_2"/>
    <property type="match status" value="1"/>
</dbReference>
<dbReference type="PROSITE" id="PS00041">
    <property type="entry name" value="HTH_ARAC_FAMILY_1"/>
    <property type="match status" value="1"/>
</dbReference>
<evidence type="ECO:0000256" key="4">
    <source>
        <dbReference type="SAM" id="Phobius"/>
    </source>
</evidence>
<evidence type="ECO:0000256" key="3">
    <source>
        <dbReference type="ARBA" id="ARBA00023163"/>
    </source>
</evidence>
<dbReference type="Pfam" id="PF12833">
    <property type="entry name" value="HTH_18"/>
    <property type="match status" value="1"/>
</dbReference>
<feature type="transmembrane region" description="Helical" evidence="4">
    <location>
        <begin position="63"/>
        <end position="84"/>
    </location>
</feature>
<evidence type="ECO:0000256" key="1">
    <source>
        <dbReference type="ARBA" id="ARBA00023015"/>
    </source>
</evidence>
<feature type="transmembrane region" description="Helical" evidence="4">
    <location>
        <begin position="6"/>
        <end position="22"/>
    </location>
</feature>
<keyword evidence="4" id="KW-0812">Transmembrane</keyword>
<feature type="transmembrane region" description="Helical" evidence="4">
    <location>
        <begin position="192"/>
        <end position="214"/>
    </location>
</feature>
<organism evidence="6 7">
    <name type="scientific">Leptospira yasudae</name>
    <dbReference type="NCBI Taxonomy" id="2202201"/>
    <lineage>
        <taxon>Bacteria</taxon>
        <taxon>Pseudomonadati</taxon>
        <taxon>Spirochaetota</taxon>
        <taxon>Spirochaetia</taxon>
        <taxon>Leptospirales</taxon>
        <taxon>Leptospiraceae</taxon>
        <taxon>Leptospira</taxon>
    </lineage>
</organism>